<reference evidence="1" key="1">
    <citation type="submission" date="2020-02" db="EMBL/GenBank/DDBJ databases">
        <authorList>
            <person name="Palmer J.M."/>
        </authorList>
    </citation>
    <scope>NUCLEOTIDE SEQUENCE</scope>
    <source>
        <strain evidence="1">EPUS1.4</strain>
        <tissue evidence="1">Thallus</tissue>
    </source>
</reference>
<organism evidence="1 2">
    <name type="scientific">Endocarpon pusillum</name>
    <dbReference type="NCBI Taxonomy" id="364733"/>
    <lineage>
        <taxon>Eukaryota</taxon>
        <taxon>Fungi</taxon>
        <taxon>Dikarya</taxon>
        <taxon>Ascomycota</taxon>
        <taxon>Pezizomycotina</taxon>
        <taxon>Eurotiomycetes</taxon>
        <taxon>Chaetothyriomycetidae</taxon>
        <taxon>Verrucariales</taxon>
        <taxon>Verrucariaceae</taxon>
        <taxon>Endocarpon</taxon>
    </lineage>
</organism>
<dbReference type="EMBL" id="JAACFV010000031">
    <property type="protein sequence ID" value="KAF7510323.1"/>
    <property type="molecule type" value="Genomic_DNA"/>
</dbReference>
<name>A0A8H7AJM1_9EURO</name>
<protein>
    <submittedName>
        <fullName evidence="1">Uncharacterized protein</fullName>
    </submittedName>
</protein>
<dbReference type="Proteomes" id="UP000606974">
    <property type="component" value="Unassembled WGS sequence"/>
</dbReference>
<sequence length="93" mass="9930">MMLARQRPDPMERSFIGWIVDISTLTVRLLGKGRPESTCTNFAAASTLTDGTPSHCHIIPLQAESEPSFLTAVADSFPCVACTIAIVVGVHSS</sequence>
<proteinExistence type="predicted"/>
<dbReference type="AlphaFoldDB" id="A0A8H7AJM1"/>
<evidence type="ECO:0000313" key="1">
    <source>
        <dbReference type="EMBL" id="KAF7510323.1"/>
    </source>
</evidence>
<accession>A0A8H7AJM1</accession>
<comment type="caution">
    <text evidence="1">The sequence shown here is derived from an EMBL/GenBank/DDBJ whole genome shotgun (WGS) entry which is preliminary data.</text>
</comment>
<evidence type="ECO:0000313" key="2">
    <source>
        <dbReference type="Proteomes" id="UP000606974"/>
    </source>
</evidence>
<keyword evidence="2" id="KW-1185">Reference proteome</keyword>
<gene>
    <name evidence="1" type="ORF">GJ744_006819</name>
</gene>